<gene>
    <name evidence="1" type="ORF">Slati_2909900</name>
</gene>
<dbReference type="PANTHER" id="PTHR35317">
    <property type="entry name" value="OS04G0629600 PROTEIN"/>
    <property type="match status" value="1"/>
</dbReference>
<name>A0AAW2VGB2_9LAMI</name>
<dbReference type="Pfam" id="PF14223">
    <property type="entry name" value="Retrotran_gag_2"/>
    <property type="match status" value="1"/>
</dbReference>
<evidence type="ECO:0000313" key="1">
    <source>
        <dbReference type="EMBL" id="KAL0427351.1"/>
    </source>
</evidence>
<reference evidence="1" key="1">
    <citation type="submission" date="2020-06" db="EMBL/GenBank/DDBJ databases">
        <authorList>
            <person name="Li T."/>
            <person name="Hu X."/>
            <person name="Zhang T."/>
            <person name="Song X."/>
            <person name="Zhang H."/>
            <person name="Dai N."/>
            <person name="Sheng W."/>
            <person name="Hou X."/>
            <person name="Wei L."/>
        </authorList>
    </citation>
    <scope>NUCLEOTIDE SEQUENCE</scope>
    <source>
        <strain evidence="1">KEN1</strain>
        <tissue evidence="1">Leaf</tissue>
    </source>
</reference>
<sequence>MSKNPLIVILEANIFNGINYNDWLQNLRIVLDFENQTYVLDRSLSRALPEESTHEERLTFEKWHEKNRKVRSIVLVSMTNDIQKQYDRHDDVQSIMLCMSQIYAVPDRHIRYAAIKAFFSTKMIEGSSVQEHGVKMLALVEKLKDLSADLAKETYIDVILQSLPPSFDSFIVIYTMNEFDKDLHELINMLVQYETTIEKSAPSVLVGASTSKVKGKGAGHCRRQKGKTKSTTVRAKSTPVAPLAVKLISANGLQVVNRSRRLRQTVLKLSNGRAIATLVGFLKYLTRMEFSSMEFFFRVPQLNGVSDKEGNETYWTWFDCSFTKLPWPMWHGKPISYNILEYMGWSCIRQGTSRRQTRQGHTGYDSSRERVWKELDSFPYHRAKLSKTQSLWTDEELKKVFDIPYVFAVDNMGNNLLIPNKERLARSFPKVILASQTFLPKTMISRPQLAQVAGQRASDLVSSRPASPKSATWQARDLRASDLPPLFSRFKVHPQLDLG</sequence>
<protein>
    <submittedName>
        <fullName evidence="1">Uncharacterized protein</fullName>
    </submittedName>
</protein>
<dbReference type="EMBL" id="JACGWN010000010">
    <property type="protein sequence ID" value="KAL0427351.1"/>
    <property type="molecule type" value="Genomic_DNA"/>
</dbReference>
<comment type="caution">
    <text evidence="1">The sequence shown here is derived from an EMBL/GenBank/DDBJ whole genome shotgun (WGS) entry which is preliminary data.</text>
</comment>
<accession>A0AAW2VGB2</accession>
<dbReference type="PANTHER" id="PTHR35317:SF8">
    <property type="entry name" value="CCHC-TYPE DOMAIN-CONTAINING PROTEIN"/>
    <property type="match status" value="1"/>
</dbReference>
<reference evidence="1" key="2">
    <citation type="journal article" date="2024" name="Plant">
        <title>Genomic evolution and insights into agronomic trait innovations of Sesamum species.</title>
        <authorList>
            <person name="Miao H."/>
            <person name="Wang L."/>
            <person name="Qu L."/>
            <person name="Liu H."/>
            <person name="Sun Y."/>
            <person name="Le M."/>
            <person name="Wang Q."/>
            <person name="Wei S."/>
            <person name="Zheng Y."/>
            <person name="Lin W."/>
            <person name="Duan Y."/>
            <person name="Cao H."/>
            <person name="Xiong S."/>
            <person name="Wang X."/>
            <person name="Wei L."/>
            <person name="Li C."/>
            <person name="Ma Q."/>
            <person name="Ju M."/>
            <person name="Zhao R."/>
            <person name="Li G."/>
            <person name="Mu C."/>
            <person name="Tian Q."/>
            <person name="Mei H."/>
            <person name="Zhang T."/>
            <person name="Gao T."/>
            <person name="Zhang H."/>
        </authorList>
    </citation>
    <scope>NUCLEOTIDE SEQUENCE</scope>
    <source>
        <tissue evidence="1">Leaf</tissue>
    </source>
</reference>
<dbReference type="AlphaFoldDB" id="A0AAW2VGB2"/>
<organism evidence="1">
    <name type="scientific">Sesamum latifolium</name>
    <dbReference type="NCBI Taxonomy" id="2727402"/>
    <lineage>
        <taxon>Eukaryota</taxon>
        <taxon>Viridiplantae</taxon>
        <taxon>Streptophyta</taxon>
        <taxon>Embryophyta</taxon>
        <taxon>Tracheophyta</taxon>
        <taxon>Spermatophyta</taxon>
        <taxon>Magnoliopsida</taxon>
        <taxon>eudicotyledons</taxon>
        <taxon>Gunneridae</taxon>
        <taxon>Pentapetalae</taxon>
        <taxon>asterids</taxon>
        <taxon>lamiids</taxon>
        <taxon>Lamiales</taxon>
        <taxon>Pedaliaceae</taxon>
        <taxon>Sesamum</taxon>
    </lineage>
</organism>
<proteinExistence type="predicted"/>